<evidence type="ECO:0000256" key="5">
    <source>
        <dbReference type="ARBA" id="ARBA00023014"/>
    </source>
</evidence>
<keyword evidence="2 6" id="KW-0479">Metal-binding</keyword>
<accession>A0A7W8M860</accession>
<dbReference type="FunFam" id="1.10.1060.10:FF:000012">
    <property type="entry name" value="Glycolate oxidase iron-sulfur subunit"/>
    <property type="match status" value="1"/>
</dbReference>
<evidence type="ECO:0000256" key="6">
    <source>
        <dbReference type="PIRNR" id="PIRNR000139"/>
    </source>
</evidence>
<dbReference type="PROSITE" id="PS00198">
    <property type="entry name" value="4FE4S_FER_1"/>
    <property type="match status" value="1"/>
</dbReference>
<dbReference type="GO" id="GO:0019154">
    <property type="term" value="F:glycolate dehydrogenase activity"/>
    <property type="evidence" value="ECO:0007669"/>
    <property type="project" value="UniProtKB-EC"/>
</dbReference>
<keyword evidence="6" id="KW-0813">Transport</keyword>
<evidence type="ECO:0000313" key="9">
    <source>
        <dbReference type="Proteomes" id="UP000532440"/>
    </source>
</evidence>
<dbReference type="Pfam" id="PF13183">
    <property type="entry name" value="Fer4_8"/>
    <property type="match status" value="1"/>
</dbReference>
<dbReference type="AlphaFoldDB" id="A0A7W8M860"/>
<reference evidence="8 9" key="1">
    <citation type="submission" date="2020-08" db="EMBL/GenBank/DDBJ databases">
        <title>Genomic Encyclopedia of Type Strains, Phase IV (KMG-IV): sequencing the most valuable type-strain genomes for metagenomic binning, comparative biology and taxonomic classification.</title>
        <authorList>
            <person name="Goeker M."/>
        </authorList>
    </citation>
    <scope>NUCLEOTIDE SEQUENCE [LARGE SCALE GENOMIC DNA]</scope>
    <source>
        <strain evidence="8 9">DSM 29781</strain>
    </source>
</reference>
<dbReference type="InterPro" id="IPR017900">
    <property type="entry name" value="4Fe4S_Fe_S_CS"/>
</dbReference>
<comment type="catalytic activity">
    <reaction evidence="6">
        <text>glycolate + A = glyoxylate + AH2</text>
        <dbReference type="Rhea" id="RHEA:21264"/>
        <dbReference type="ChEBI" id="CHEBI:13193"/>
        <dbReference type="ChEBI" id="CHEBI:17499"/>
        <dbReference type="ChEBI" id="CHEBI:29805"/>
        <dbReference type="ChEBI" id="CHEBI:36655"/>
        <dbReference type="EC" id="1.1.99.14"/>
    </reaction>
</comment>
<evidence type="ECO:0000256" key="3">
    <source>
        <dbReference type="ARBA" id="ARBA00022737"/>
    </source>
</evidence>
<gene>
    <name evidence="8" type="ORF">HNQ70_001508</name>
</gene>
<keyword evidence="9" id="KW-1185">Reference proteome</keyword>
<dbReference type="Gene3D" id="1.10.1060.10">
    <property type="entry name" value="Alpha-helical ferredoxin"/>
    <property type="match status" value="1"/>
</dbReference>
<dbReference type="GO" id="GO:0051539">
    <property type="term" value="F:4 iron, 4 sulfur cluster binding"/>
    <property type="evidence" value="ECO:0007669"/>
    <property type="project" value="UniProtKB-UniRule"/>
</dbReference>
<keyword evidence="5 6" id="KW-0411">Iron-sulfur</keyword>
<dbReference type="EC" id="1.1.99.14" evidence="6"/>
<dbReference type="PIRSF" id="PIRSF000139">
    <property type="entry name" value="Glc_ox_4Fe-4S"/>
    <property type="match status" value="1"/>
</dbReference>
<dbReference type="EMBL" id="JACHGB010000003">
    <property type="protein sequence ID" value="MBB5271498.1"/>
    <property type="molecule type" value="Genomic_DNA"/>
</dbReference>
<dbReference type="RefSeq" id="WP_183965931.1">
    <property type="nucleotide sequence ID" value="NZ_BAABEW010000001.1"/>
</dbReference>
<dbReference type="InterPro" id="IPR012257">
    <property type="entry name" value="Glc_ox_4Fe-4S"/>
</dbReference>
<evidence type="ECO:0000256" key="4">
    <source>
        <dbReference type="ARBA" id="ARBA00023004"/>
    </source>
</evidence>
<dbReference type="SUPFAM" id="SSF46548">
    <property type="entry name" value="alpha-helical ferredoxin"/>
    <property type="match status" value="1"/>
</dbReference>
<proteinExistence type="predicted"/>
<comment type="function">
    <text evidence="6">Component of a complex that catalyzes the oxidation of glycolate to glyoxylate.</text>
</comment>
<dbReference type="PANTHER" id="PTHR32479:SF17">
    <property type="entry name" value="GLYCOLATE OXIDASE IRON-SULFUR SUBUNIT"/>
    <property type="match status" value="1"/>
</dbReference>
<dbReference type="Proteomes" id="UP000532440">
    <property type="component" value="Unassembled WGS sequence"/>
</dbReference>
<evidence type="ECO:0000256" key="1">
    <source>
        <dbReference type="ARBA" id="ARBA00022485"/>
    </source>
</evidence>
<dbReference type="InterPro" id="IPR009051">
    <property type="entry name" value="Helical_ferredxn"/>
</dbReference>
<organism evidence="8 9">
    <name type="scientific">Quisquiliibacterium transsilvanicum</name>
    <dbReference type="NCBI Taxonomy" id="1549638"/>
    <lineage>
        <taxon>Bacteria</taxon>
        <taxon>Pseudomonadati</taxon>
        <taxon>Pseudomonadota</taxon>
        <taxon>Betaproteobacteria</taxon>
        <taxon>Burkholderiales</taxon>
        <taxon>Burkholderiaceae</taxon>
        <taxon>Quisquiliibacterium</taxon>
    </lineage>
</organism>
<protein>
    <recommendedName>
        <fullName evidence="6">Glycolate oxidase iron-sulfur subunit</fullName>
        <ecNumber evidence="6">1.1.99.14</ecNumber>
    </recommendedName>
</protein>
<dbReference type="PANTHER" id="PTHR32479">
    <property type="entry name" value="GLYCOLATE OXIDASE IRON-SULFUR SUBUNIT"/>
    <property type="match status" value="1"/>
</dbReference>
<feature type="domain" description="4Fe-4S ferredoxin-type" evidence="7">
    <location>
        <begin position="66"/>
        <end position="89"/>
    </location>
</feature>
<evidence type="ECO:0000256" key="2">
    <source>
        <dbReference type="ARBA" id="ARBA00022723"/>
    </source>
</evidence>
<keyword evidence="6" id="KW-0249">Electron transport</keyword>
<dbReference type="GO" id="GO:0046872">
    <property type="term" value="F:metal ion binding"/>
    <property type="evidence" value="ECO:0007669"/>
    <property type="project" value="UniProtKB-UniRule"/>
</dbReference>
<dbReference type="Pfam" id="PF02754">
    <property type="entry name" value="CCG"/>
    <property type="match status" value="2"/>
</dbReference>
<dbReference type="InterPro" id="IPR017896">
    <property type="entry name" value="4Fe4S_Fe-S-bd"/>
</dbReference>
<feature type="domain" description="4Fe-4S ferredoxin-type" evidence="7">
    <location>
        <begin position="16"/>
        <end position="47"/>
    </location>
</feature>
<dbReference type="NCBIfam" id="NF008434">
    <property type="entry name" value="PRK11274.1"/>
    <property type="match status" value="1"/>
</dbReference>
<keyword evidence="4 6" id="KW-0408">Iron</keyword>
<sequence>METHLADWLKGTPDGIEAESILRSCVHCGFCTATCPTYQLLGDELDGPRGRIYLIKRVVEGVEPTAATQVHLDRCLTCRNCETTCPSGVRYGHLVDIGRRLVDAKVRRPLKERLLRAALREGLTRRGLFGPAMRAGQAVRRLLPAGLRDKVPARRAPGPVPGRSHPRRVLVPAGCVQPSMMPSIDAATVRVLDAIGVQAVAGADSGCCGAIRQHLDDGAGALADARRNIDAWWRHVDSPDGPVVEAILSNASGCGVMLKDYAHLLRDDPAYAEKARRVSALVHDLAEWLPAEIEAAIARGDVSLRRAPAARVAFHPPCTLQHGQQVRGRVERLLAGLGVELQPVAESHLCCGSAGTYSVLQPQLSQQLRARKLVALEAGRPQMLLSANVGCIAHLQAGTGTPVRHWVEWLDEAISPG</sequence>
<comment type="catalytic activity">
    <reaction evidence="6">
        <text>(R)-lactate + A = pyruvate + AH2</text>
        <dbReference type="Rhea" id="RHEA:15089"/>
        <dbReference type="ChEBI" id="CHEBI:13193"/>
        <dbReference type="ChEBI" id="CHEBI:15361"/>
        <dbReference type="ChEBI" id="CHEBI:16004"/>
        <dbReference type="ChEBI" id="CHEBI:17499"/>
    </reaction>
</comment>
<keyword evidence="3" id="KW-0677">Repeat</keyword>
<comment type="caution">
    <text evidence="8">The sequence shown here is derived from an EMBL/GenBank/DDBJ whole genome shotgun (WGS) entry which is preliminary data.</text>
</comment>
<evidence type="ECO:0000313" key="8">
    <source>
        <dbReference type="EMBL" id="MBB5271498.1"/>
    </source>
</evidence>
<comment type="cofactor">
    <cofactor evidence="6">
        <name>[4Fe-4S] cluster</name>
        <dbReference type="ChEBI" id="CHEBI:49883"/>
    </cofactor>
    <text evidence="6">Binds 2 [4Fe-4S] clusters.</text>
</comment>
<dbReference type="InterPro" id="IPR004017">
    <property type="entry name" value="Cys_rich_dom"/>
</dbReference>
<name>A0A7W8M860_9BURK</name>
<keyword evidence="1 6" id="KW-0004">4Fe-4S</keyword>
<dbReference type="PROSITE" id="PS51379">
    <property type="entry name" value="4FE4S_FER_2"/>
    <property type="match status" value="2"/>
</dbReference>
<evidence type="ECO:0000259" key="7">
    <source>
        <dbReference type="PROSITE" id="PS51379"/>
    </source>
</evidence>